<organism evidence="2 3">
    <name type="scientific">Hibiscus syriacus</name>
    <name type="common">Rose of Sharon</name>
    <dbReference type="NCBI Taxonomy" id="106335"/>
    <lineage>
        <taxon>Eukaryota</taxon>
        <taxon>Viridiplantae</taxon>
        <taxon>Streptophyta</taxon>
        <taxon>Embryophyta</taxon>
        <taxon>Tracheophyta</taxon>
        <taxon>Spermatophyta</taxon>
        <taxon>Magnoliopsida</taxon>
        <taxon>eudicotyledons</taxon>
        <taxon>Gunneridae</taxon>
        <taxon>Pentapetalae</taxon>
        <taxon>rosids</taxon>
        <taxon>malvids</taxon>
        <taxon>Malvales</taxon>
        <taxon>Malvaceae</taxon>
        <taxon>Malvoideae</taxon>
        <taxon>Hibiscus</taxon>
    </lineage>
</organism>
<sequence length="269" mass="30786">MLHGNLPVRYLGVPLVTRKLTGKDCTALGVIRDVEKLCMRFFWIGSDSSARGARVSWKQILVGEGSLWIAWVNAYCFRSVDFWHADYRAHFNWILAKMFKLRSEASRLFCSIRNWTQINASWIWDNIRCRGEKVSWHRLVWFPGHIPKFSLISWMAILDRLPTKDRLARFGIAVDSGCGLCRSGFESRDHIFSDCAFAMGVWHTILNACGLSQEPLCWNDLVCWLLLNLKGKSLLVHILKLAWSGSFTSSGRSVTTCSSEVRLVRSKPL</sequence>
<dbReference type="PANTHER" id="PTHR33116">
    <property type="entry name" value="REVERSE TRANSCRIPTASE ZINC-BINDING DOMAIN-CONTAINING PROTEIN-RELATED-RELATED"/>
    <property type="match status" value="1"/>
</dbReference>
<name>A0A6A2Z7A4_HIBSY</name>
<gene>
    <name evidence="2" type="ORF">F3Y22_tig00111016pilonHSYRG00071</name>
</gene>
<dbReference type="PANTHER" id="PTHR33116:SF78">
    <property type="entry name" value="OS12G0587133 PROTEIN"/>
    <property type="match status" value="1"/>
</dbReference>
<feature type="domain" description="Reverse transcriptase zinc-binding" evidence="1">
    <location>
        <begin position="123"/>
        <end position="202"/>
    </location>
</feature>
<dbReference type="AlphaFoldDB" id="A0A6A2Z7A4"/>
<accession>A0A6A2Z7A4</accession>
<dbReference type="InterPro" id="IPR026960">
    <property type="entry name" value="RVT-Znf"/>
</dbReference>
<protein>
    <recommendedName>
        <fullName evidence="1">Reverse transcriptase zinc-binding domain-containing protein</fullName>
    </recommendedName>
</protein>
<evidence type="ECO:0000259" key="1">
    <source>
        <dbReference type="Pfam" id="PF13966"/>
    </source>
</evidence>
<keyword evidence="3" id="KW-1185">Reference proteome</keyword>
<reference evidence="2" key="1">
    <citation type="submission" date="2019-09" db="EMBL/GenBank/DDBJ databases">
        <title>Draft genome information of white flower Hibiscus syriacus.</title>
        <authorList>
            <person name="Kim Y.-M."/>
        </authorList>
    </citation>
    <scope>NUCLEOTIDE SEQUENCE [LARGE SCALE GENOMIC DNA]</scope>
    <source>
        <strain evidence="2">YM2019G1</strain>
    </source>
</reference>
<proteinExistence type="predicted"/>
<evidence type="ECO:0000313" key="2">
    <source>
        <dbReference type="EMBL" id="KAE8687453.1"/>
    </source>
</evidence>
<dbReference type="Proteomes" id="UP000436088">
    <property type="component" value="Unassembled WGS sequence"/>
</dbReference>
<comment type="caution">
    <text evidence="2">The sequence shown here is derived from an EMBL/GenBank/DDBJ whole genome shotgun (WGS) entry which is preliminary data.</text>
</comment>
<dbReference type="EMBL" id="VEPZ02001204">
    <property type="protein sequence ID" value="KAE8687453.1"/>
    <property type="molecule type" value="Genomic_DNA"/>
</dbReference>
<dbReference type="Pfam" id="PF13966">
    <property type="entry name" value="zf-RVT"/>
    <property type="match status" value="1"/>
</dbReference>
<evidence type="ECO:0000313" key="3">
    <source>
        <dbReference type="Proteomes" id="UP000436088"/>
    </source>
</evidence>